<sequence length="103" mass="11885">MCRQSDSTTIVMADKSKLKDNNRSNDQNDTSNNNQKRNHGKEKKKNRFQTKNQLPSNQESVKRLEKLEQMMSKIHATFKISLINISEESQEEVAPQSDSDAFI</sequence>
<dbReference type="AlphaFoldDB" id="A0A9Q3DRU1"/>
<feature type="compositionally biased region" description="Polar residues" evidence="1">
    <location>
        <begin position="49"/>
        <end position="59"/>
    </location>
</feature>
<gene>
    <name evidence="2" type="ORF">O181_047934</name>
</gene>
<dbReference type="Proteomes" id="UP000765509">
    <property type="component" value="Unassembled WGS sequence"/>
</dbReference>
<feature type="compositionally biased region" description="Basic and acidic residues" evidence="1">
    <location>
        <begin position="14"/>
        <end position="23"/>
    </location>
</feature>
<feature type="compositionally biased region" description="Low complexity" evidence="1">
    <location>
        <begin position="24"/>
        <end position="35"/>
    </location>
</feature>
<dbReference type="EMBL" id="AVOT02020200">
    <property type="protein sequence ID" value="MBW0508219.1"/>
    <property type="molecule type" value="Genomic_DNA"/>
</dbReference>
<proteinExistence type="predicted"/>
<evidence type="ECO:0000313" key="2">
    <source>
        <dbReference type="EMBL" id="MBW0508219.1"/>
    </source>
</evidence>
<evidence type="ECO:0000313" key="3">
    <source>
        <dbReference type="Proteomes" id="UP000765509"/>
    </source>
</evidence>
<protein>
    <submittedName>
        <fullName evidence="2">Uncharacterized protein</fullName>
    </submittedName>
</protein>
<name>A0A9Q3DRU1_9BASI</name>
<feature type="region of interest" description="Disordered" evidence="1">
    <location>
        <begin position="1"/>
        <end position="60"/>
    </location>
</feature>
<reference evidence="2" key="1">
    <citation type="submission" date="2021-03" db="EMBL/GenBank/DDBJ databases">
        <title>Draft genome sequence of rust myrtle Austropuccinia psidii MF-1, a brazilian biotype.</title>
        <authorList>
            <person name="Quecine M.C."/>
            <person name="Pachon D.M.R."/>
            <person name="Bonatelli M.L."/>
            <person name="Correr F.H."/>
            <person name="Franceschini L.M."/>
            <person name="Leite T.F."/>
            <person name="Margarido G.R.A."/>
            <person name="Almeida C.A."/>
            <person name="Ferrarezi J.A."/>
            <person name="Labate C.A."/>
        </authorList>
    </citation>
    <scope>NUCLEOTIDE SEQUENCE</scope>
    <source>
        <strain evidence="2">MF-1</strain>
    </source>
</reference>
<evidence type="ECO:0000256" key="1">
    <source>
        <dbReference type="SAM" id="MobiDB-lite"/>
    </source>
</evidence>
<accession>A0A9Q3DRU1</accession>
<feature type="compositionally biased region" description="Basic residues" evidence="1">
    <location>
        <begin position="36"/>
        <end position="48"/>
    </location>
</feature>
<feature type="compositionally biased region" description="Polar residues" evidence="1">
    <location>
        <begin position="1"/>
        <end position="10"/>
    </location>
</feature>
<keyword evidence="3" id="KW-1185">Reference proteome</keyword>
<organism evidence="2 3">
    <name type="scientific">Austropuccinia psidii MF-1</name>
    <dbReference type="NCBI Taxonomy" id="1389203"/>
    <lineage>
        <taxon>Eukaryota</taxon>
        <taxon>Fungi</taxon>
        <taxon>Dikarya</taxon>
        <taxon>Basidiomycota</taxon>
        <taxon>Pucciniomycotina</taxon>
        <taxon>Pucciniomycetes</taxon>
        <taxon>Pucciniales</taxon>
        <taxon>Sphaerophragmiaceae</taxon>
        <taxon>Austropuccinia</taxon>
    </lineage>
</organism>
<comment type="caution">
    <text evidence="2">The sequence shown here is derived from an EMBL/GenBank/DDBJ whole genome shotgun (WGS) entry which is preliminary data.</text>
</comment>